<dbReference type="InterPro" id="IPR033116">
    <property type="entry name" value="TRYPSIN_SER"/>
</dbReference>
<dbReference type="InterPro" id="IPR051333">
    <property type="entry name" value="CLIP_Serine_Protease"/>
</dbReference>
<dbReference type="InterPro" id="IPR043504">
    <property type="entry name" value="Peptidase_S1_PA_chymotrypsin"/>
</dbReference>
<dbReference type="Proteomes" id="UP000466442">
    <property type="component" value="Unassembled WGS sequence"/>
</dbReference>
<dbReference type="SUPFAM" id="SSF50494">
    <property type="entry name" value="Trypsin-like serine proteases"/>
    <property type="match status" value="1"/>
</dbReference>
<dbReference type="InterPro" id="IPR001254">
    <property type="entry name" value="Trypsin_dom"/>
</dbReference>
<dbReference type="PANTHER" id="PTHR24260:SF147">
    <property type="entry name" value="EG:BACR7A4.3 PROTEIN-RELATED"/>
    <property type="match status" value="1"/>
</dbReference>
<evidence type="ECO:0000313" key="1">
    <source>
        <dbReference type="EMBL" id="KAF6200352.1"/>
    </source>
</evidence>
<dbReference type="AlphaFoldDB" id="A0A6A4IZM9"/>
<dbReference type="SMART" id="SM00020">
    <property type="entry name" value="Tryp_SPc"/>
    <property type="match status" value="1"/>
</dbReference>
<accession>A0A6A4IZM9</accession>
<proteinExistence type="predicted"/>
<dbReference type="OrthoDB" id="6339452at2759"/>
<dbReference type="PANTHER" id="PTHR24260">
    <property type="match status" value="1"/>
</dbReference>
<dbReference type="GO" id="GO:0006508">
    <property type="term" value="P:proteolysis"/>
    <property type="evidence" value="ECO:0007669"/>
    <property type="project" value="InterPro"/>
</dbReference>
<keyword evidence="2" id="KW-1185">Reference proteome</keyword>
<dbReference type="Pfam" id="PF00089">
    <property type="entry name" value="Trypsin"/>
    <property type="match status" value="1"/>
</dbReference>
<name>A0A6A4IZM9_APOLU</name>
<dbReference type="InterPro" id="IPR009003">
    <property type="entry name" value="Peptidase_S1_PA"/>
</dbReference>
<dbReference type="PROSITE" id="PS50240">
    <property type="entry name" value="TRYPSIN_DOM"/>
    <property type="match status" value="1"/>
</dbReference>
<evidence type="ECO:0000313" key="2">
    <source>
        <dbReference type="Proteomes" id="UP000466442"/>
    </source>
</evidence>
<gene>
    <name evidence="1" type="ORF">GE061_006655</name>
</gene>
<dbReference type="PROSITE" id="PS00135">
    <property type="entry name" value="TRYPSIN_SER"/>
    <property type="match status" value="1"/>
</dbReference>
<dbReference type="GO" id="GO:0004252">
    <property type="term" value="F:serine-type endopeptidase activity"/>
    <property type="evidence" value="ECO:0007669"/>
    <property type="project" value="InterPro"/>
</dbReference>
<dbReference type="Gene3D" id="2.40.10.10">
    <property type="entry name" value="Trypsin-like serine proteases"/>
    <property type="match status" value="1"/>
</dbReference>
<comment type="caution">
    <text evidence="1">The sequence shown here is derived from an EMBL/GenBank/DDBJ whole genome shotgun (WGS) entry which is preliminary data.</text>
</comment>
<sequence>MCLGQGSAMCLGQGSAMCLDQGSAMCLGQGSAMSLDQWSAMCLDQGSAMCLGQGSAMCLGQGSAMCLGHGSDMCLDQGSAMCLDQGSAMCLGQGSAMCLDQGSAMCLGQGSTMYLGQGSAMCLDQGSAMSLDQGSAMCLDQGSAMCSGQGSAMCLGQESVGSSHLLKVGLEVVENEECRKKYPLSSSSVRHVLANSVSNETHICAGAEGKDTCQGDSGGPLQQALTDPYCMYTLVGVTSLGARCSTRRPGIYVRVQHYLPWIESFVWPEATKPGKIHVVKPADVHVAVTSTHQTIGKPVRTSTETVVRIPVTSKPPSSIYWPDSR</sequence>
<protein>
    <submittedName>
        <fullName evidence="1">Uncharacterized protein</fullName>
    </submittedName>
</protein>
<reference evidence="1" key="1">
    <citation type="journal article" date="2021" name="Mol. Ecol. Resour.">
        <title>Apolygus lucorum genome provides insights into omnivorousness and mesophyll feeding.</title>
        <authorList>
            <person name="Liu Y."/>
            <person name="Liu H."/>
            <person name="Wang H."/>
            <person name="Huang T."/>
            <person name="Liu B."/>
            <person name="Yang B."/>
            <person name="Yin L."/>
            <person name="Li B."/>
            <person name="Zhang Y."/>
            <person name="Zhang S."/>
            <person name="Jiang F."/>
            <person name="Zhang X."/>
            <person name="Ren Y."/>
            <person name="Wang B."/>
            <person name="Wang S."/>
            <person name="Lu Y."/>
            <person name="Wu K."/>
            <person name="Fan W."/>
            <person name="Wang G."/>
        </authorList>
    </citation>
    <scope>NUCLEOTIDE SEQUENCE</scope>
    <source>
        <strain evidence="1">12Hb</strain>
    </source>
</reference>
<organism evidence="1 2">
    <name type="scientific">Apolygus lucorum</name>
    <name type="common">Small green plant bug</name>
    <name type="synonym">Lygocoris lucorum</name>
    <dbReference type="NCBI Taxonomy" id="248454"/>
    <lineage>
        <taxon>Eukaryota</taxon>
        <taxon>Metazoa</taxon>
        <taxon>Ecdysozoa</taxon>
        <taxon>Arthropoda</taxon>
        <taxon>Hexapoda</taxon>
        <taxon>Insecta</taxon>
        <taxon>Pterygota</taxon>
        <taxon>Neoptera</taxon>
        <taxon>Paraneoptera</taxon>
        <taxon>Hemiptera</taxon>
        <taxon>Heteroptera</taxon>
        <taxon>Panheteroptera</taxon>
        <taxon>Cimicomorpha</taxon>
        <taxon>Miridae</taxon>
        <taxon>Mirini</taxon>
        <taxon>Apolygus</taxon>
    </lineage>
</organism>
<dbReference type="EMBL" id="WIXP02000014">
    <property type="protein sequence ID" value="KAF6200352.1"/>
    <property type="molecule type" value="Genomic_DNA"/>
</dbReference>